<evidence type="ECO:0000313" key="3">
    <source>
        <dbReference type="Proteomes" id="UP000887540"/>
    </source>
</evidence>
<dbReference type="PANTHER" id="PTHR11533">
    <property type="entry name" value="PROTEASE M1 ZINC METALLOPROTEASE"/>
    <property type="match status" value="1"/>
</dbReference>
<proteinExistence type="inferred from homology"/>
<dbReference type="Proteomes" id="UP000887540">
    <property type="component" value="Unplaced"/>
</dbReference>
<dbReference type="InterPro" id="IPR024571">
    <property type="entry name" value="ERAP1-like_C_dom"/>
</dbReference>
<dbReference type="GO" id="GO:0070006">
    <property type="term" value="F:metalloaminopeptidase activity"/>
    <property type="evidence" value="ECO:0007669"/>
    <property type="project" value="TreeGrafter"/>
</dbReference>
<dbReference type="InterPro" id="IPR050344">
    <property type="entry name" value="Peptidase_M1_aminopeptidases"/>
</dbReference>
<dbReference type="GO" id="GO:0005737">
    <property type="term" value="C:cytoplasm"/>
    <property type="evidence" value="ECO:0007669"/>
    <property type="project" value="TreeGrafter"/>
</dbReference>
<dbReference type="PANTHER" id="PTHR11533:SF299">
    <property type="entry name" value="AMINOPEPTIDASE"/>
    <property type="match status" value="1"/>
</dbReference>
<reference evidence="4" key="1">
    <citation type="submission" date="2022-11" db="UniProtKB">
        <authorList>
            <consortium name="WormBaseParasite"/>
        </authorList>
    </citation>
    <scope>IDENTIFICATION</scope>
</reference>
<evidence type="ECO:0000259" key="2">
    <source>
        <dbReference type="Pfam" id="PF11838"/>
    </source>
</evidence>
<dbReference type="GO" id="GO:0043171">
    <property type="term" value="P:peptide catabolic process"/>
    <property type="evidence" value="ECO:0007669"/>
    <property type="project" value="TreeGrafter"/>
</dbReference>
<accession>A0A914C4S7</accession>
<feature type="domain" description="ERAP1-like C-terminal" evidence="2">
    <location>
        <begin position="3"/>
        <end position="213"/>
    </location>
</feature>
<dbReference type="GO" id="GO:0016020">
    <property type="term" value="C:membrane"/>
    <property type="evidence" value="ECO:0007669"/>
    <property type="project" value="TreeGrafter"/>
</dbReference>
<dbReference type="GO" id="GO:0042277">
    <property type="term" value="F:peptide binding"/>
    <property type="evidence" value="ECO:0007669"/>
    <property type="project" value="TreeGrafter"/>
</dbReference>
<keyword evidence="3" id="KW-1185">Reference proteome</keyword>
<dbReference type="Gene3D" id="1.25.50.20">
    <property type="match status" value="1"/>
</dbReference>
<dbReference type="GO" id="GO:0005615">
    <property type="term" value="C:extracellular space"/>
    <property type="evidence" value="ECO:0007669"/>
    <property type="project" value="TreeGrafter"/>
</dbReference>
<dbReference type="GO" id="GO:0006508">
    <property type="term" value="P:proteolysis"/>
    <property type="evidence" value="ECO:0007669"/>
    <property type="project" value="TreeGrafter"/>
</dbReference>
<dbReference type="AlphaFoldDB" id="A0A914C4S7"/>
<name>A0A914C4S7_9BILA</name>
<comment type="similarity">
    <text evidence="1">Belongs to the peptidase M1 family.</text>
</comment>
<dbReference type="WBParaSite" id="ACRNAN_Path_221.g816.t1">
    <property type="protein sequence ID" value="ACRNAN_Path_221.g816.t1"/>
    <property type="gene ID" value="ACRNAN_Path_221.g816"/>
</dbReference>
<protein>
    <submittedName>
        <fullName evidence="4">ERAP1-like C-terminal domain-containing protein</fullName>
    </submittedName>
</protein>
<dbReference type="GO" id="GO:0008270">
    <property type="term" value="F:zinc ion binding"/>
    <property type="evidence" value="ECO:0007669"/>
    <property type="project" value="TreeGrafter"/>
</dbReference>
<sequence length="258" mass="29134">MFKFQTTDYAKLQTFILQLLNNNSTLLFNYNGNWAHDLTADIFTRLSCYLGSSKCLGLASTSFQQFIGNCQNSAYGTGKCNTIKPDFRLVQFCYGLRQNTGSANAVQNLVQWYINNAPLADYWRNDAMALLNSLSCLTSDTQVEQYLTYALNDQFPVEFFQSVGDSDPSGMRLFNYFKKNLATIVNSKHFNRIVSRLALGWSTANQLSLLQNFDFQGLTLTSDQADAWNNVIMGVQSNMNWLQQNQPVISAWLASNVS</sequence>
<organism evidence="3 4">
    <name type="scientific">Acrobeloides nanus</name>
    <dbReference type="NCBI Taxonomy" id="290746"/>
    <lineage>
        <taxon>Eukaryota</taxon>
        <taxon>Metazoa</taxon>
        <taxon>Ecdysozoa</taxon>
        <taxon>Nematoda</taxon>
        <taxon>Chromadorea</taxon>
        <taxon>Rhabditida</taxon>
        <taxon>Tylenchina</taxon>
        <taxon>Cephalobomorpha</taxon>
        <taxon>Cephaloboidea</taxon>
        <taxon>Cephalobidae</taxon>
        <taxon>Acrobeloides</taxon>
    </lineage>
</organism>
<evidence type="ECO:0000256" key="1">
    <source>
        <dbReference type="ARBA" id="ARBA00010136"/>
    </source>
</evidence>
<dbReference type="Pfam" id="PF11838">
    <property type="entry name" value="ERAP1_C"/>
    <property type="match status" value="1"/>
</dbReference>
<evidence type="ECO:0000313" key="4">
    <source>
        <dbReference type="WBParaSite" id="ACRNAN_Path_221.g816.t1"/>
    </source>
</evidence>